<accession>A0A2P2R1P0</accession>
<dbReference type="AlphaFoldDB" id="A0A2P2R1P0"/>
<name>A0A2P2R1P0_RHIMU</name>
<organism evidence="1">
    <name type="scientific">Rhizophora mucronata</name>
    <name type="common">Asiatic mangrove</name>
    <dbReference type="NCBI Taxonomy" id="61149"/>
    <lineage>
        <taxon>Eukaryota</taxon>
        <taxon>Viridiplantae</taxon>
        <taxon>Streptophyta</taxon>
        <taxon>Embryophyta</taxon>
        <taxon>Tracheophyta</taxon>
        <taxon>Spermatophyta</taxon>
        <taxon>Magnoliopsida</taxon>
        <taxon>eudicotyledons</taxon>
        <taxon>Gunneridae</taxon>
        <taxon>Pentapetalae</taxon>
        <taxon>rosids</taxon>
        <taxon>fabids</taxon>
        <taxon>Malpighiales</taxon>
        <taxon>Rhizophoraceae</taxon>
        <taxon>Rhizophora</taxon>
    </lineage>
</organism>
<protein>
    <submittedName>
        <fullName evidence="1">Uncharacterized protein</fullName>
    </submittedName>
</protein>
<evidence type="ECO:0000313" key="1">
    <source>
        <dbReference type="EMBL" id="MBX73110.1"/>
    </source>
</evidence>
<proteinExistence type="predicted"/>
<reference evidence="1" key="1">
    <citation type="submission" date="2018-02" db="EMBL/GenBank/DDBJ databases">
        <title>Rhizophora mucronata_Transcriptome.</title>
        <authorList>
            <person name="Meera S.P."/>
            <person name="Sreeshan A."/>
            <person name="Augustine A."/>
        </authorList>
    </citation>
    <scope>NUCLEOTIDE SEQUENCE</scope>
    <source>
        <tissue evidence="1">Leaf</tissue>
    </source>
</reference>
<sequence length="24" mass="2958">MLQFSCCCCRETFQVFTFLNYNFL</sequence>
<dbReference type="EMBL" id="GGEC01092626">
    <property type="protein sequence ID" value="MBX73110.1"/>
    <property type="molecule type" value="Transcribed_RNA"/>
</dbReference>